<reference evidence="1" key="1">
    <citation type="submission" date="2023-04" db="EMBL/GenBank/DDBJ databases">
        <title>Draft Genome sequencing of Naganishia species isolated from polar environments using Oxford Nanopore Technology.</title>
        <authorList>
            <person name="Leo P."/>
            <person name="Venkateswaran K."/>
        </authorList>
    </citation>
    <scope>NUCLEOTIDE SEQUENCE</scope>
    <source>
        <strain evidence="1">MNA-CCFEE 5262</strain>
    </source>
</reference>
<organism evidence="1 2">
    <name type="scientific">Naganishia adeliensis</name>
    <dbReference type="NCBI Taxonomy" id="92952"/>
    <lineage>
        <taxon>Eukaryota</taxon>
        <taxon>Fungi</taxon>
        <taxon>Dikarya</taxon>
        <taxon>Basidiomycota</taxon>
        <taxon>Agaricomycotina</taxon>
        <taxon>Tremellomycetes</taxon>
        <taxon>Filobasidiales</taxon>
        <taxon>Filobasidiaceae</taxon>
        <taxon>Naganishia</taxon>
    </lineage>
</organism>
<accession>A0ACC2V1M4</accession>
<evidence type="ECO:0000313" key="2">
    <source>
        <dbReference type="Proteomes" id="UP001230649"/>
    </source>
</evidence>
<sequence>MKLDDGIIKEPWGTAAFVLAFAAIYVTQHHRFTNIKQKSYILSTISSGVMSVLSLYFVWIWAMGTSTHDGGHGLFSFDGLLKETVDRIARYGTVFFRSYLMVHLPVKPRAPDGLPVTPRQQLVGVIAYPGQIGLLTGWVHHIAYIAITFYLDNTDYSALFMLAAVMEIPTFHLGLSTLYPSKFRNDAVFLTMFFLTRILFHTYLIASFALPMAPFASIPILSSLGMGAGAELTQGVTPGLLFVAAFPMHVMWFVGGLKGHLRRRNKRSMEKKADDTVEILKAKQNPTGLNVATDYSPYFDPSPSLSSASPGDTPLLTPHLGASTTSDQDFVSAAGYFPSLSLAGGVGVAEYQKSQKVDTKAVSSGTEHSDWVELDGYGTQS</sequence>
<keyword evidence="2" id="KW-1185">Reference proteome</keyword>
<proteinExistence type="predicted"/>
<evidence type="ECO:0000313" key="1">
    <source>
        <dbReference type="EMBL" id="KAJ9092522.1"/>
    </source>
</evidence>
<comment type="caution">
    <text evidence="1">The sequence shown here is derived from an EMBL/GenBank/DDBJ whole genome shotgun (WGS) entry which is preliminary data.</text>
</comment>
<protein>
    <submittedName>
        <fullName evidence="1">Uncharacterized protein</fullName>
    </submittedName>
</protein>
<name>A0ACC2V1M4_9TREE</name>
<dbReference type="EMBL" id="JASBWS010000171">
    <property type="protein sequence ID" value="KAJ9092522.1"/>
    <property type="molecule type" value="Genomic_DNA"/>
</dbReference>
<gene>
    <name evidence="1" type="ORF">QFC20_007335</name>
</gene>
<dbReference type="Proteomes" id="UP001230649">
    <property type="component" value="Unassembled WGS sequence"/>
</dbReference>